<dbReference type="InterPro" id="IPR037151">
    <property type="entry name" value="AlkB-like_sf"/>
</dbReference>
<comment type="cofactor">
    <cofactor evidence="1">
        <name>Fe(2+)</name>
        <dbReference type="ChEBI" id="CHEBI:29033"/>
    </cofactor>
</comment>
<dbReference type="PROSITE" id="PS51471">
    <property type="entry name" value="FE2OG_OXY"/>
    <property type="match status" value="1"/>
</dbReference>
<dbReference type="GO" id="GO:0035516">
    <property type="term" value="F:broad specificity oxidative DNA demethylase activity"/>
    <property type="evidence" value="ECO:0007669"/>
    <property type="project" value="TreeGrafter"/>
</dbReference>
<evidence type="ECO:0000256" key="4">
    <source>
        <dbReference type="ARBA" id="ARBA00023002"/>
    </source>
</evidence>
<dbReference type="InterPro" id="IPR005123">
    <property type="entry name" value="Oxoglu/Fe-dep_dioxygenase_dom"/>
</dbReference>
<dbReference type="GO" id="GO:0005737">
    <property type="term" value="C:cytoplasm"/>
    <property type="evidence" value="ECO:0007669"/>
    <property type="project" value="TreeGrafter"/>
</dbReference>
<dbReference type="SUPFAM" id="SSF51197">
    <property type="entry name" value="Clavaminate synthase-like"/>
    <property type="match status" value="1"/>
</dbReference>
<protein>
    <recommendedName>
        <fullName evidence="6">Fe2OG dioxygenase domain-containing protein</fullName>
    </recommendedName>
</protein>
<keyword evidence="4" id="KW-0560">Oxidoreductase</keyword>
<evidence type="ECO:0000313" key="7">
    <source>
        <dbReference type="EMBL" id="KKN63105.1"/>
    </source>
</evidence>
<feature type="domain" description="Fe2OG dioxygenase" evidence="6">
    <location>
        <begin position="123"/>
        <end position="223"/>
    </location>
</feature>
<sequence>MMKNLMTFDMFEQDGVNAGQAECYEQDVHVLRGFALPYVQDLMQGINKQVKTTSPLRKMTTPGGYSMSVATTSCGQRGWITSDTGYQYADRDPITNLPWPEMPKAFMSLAQSAANKAGFLNFVPDSCLINVYQAGSKMSLHQDKDEADFSAPIVSVSLGISATFLLGGFERQDKSSHIALHHGDVMVWGRADRLRFHGILPVKAALHSITQDCRINLTFRKTQ</sequence>
<evidence type="ECO:0000256" key="2">
    <source>
        <dbReference type="ARBA" id="ARBA00022723"/>
    </source>
</evidence>
<dbReference type="InterPro" id="IPR004574">
    <property type="entry name" value="Alkb"/>
</dbReference>
<accession>A0A0F9S2P7</accession>
<keyword evidence="5" id="KW-0408">Iron</keyword>
<dbReference type="PANTHER" id="PTHR16557">
    <property type="entry name" value="ALKYLATED DNA REPAIR PROTEIN ALKB-RELATED"/>
    <property type="match status" value="1"/>
</dbReference>
<dbReference type="PANTHER" id="PTHR16557:SF2">
    <property type="entry name" value="NUCLEIC ACID DIOXYGENASE ALKBH1"/>
    <property type="match status" value="1"/>
</dbReference>
<dbReference type="InterPro" id="IPR027450">
    <property type="entry name" value="AlkB-like"/>
</dbReference>
<dbReference type="GO" id="GO:0035515">
    <property type="term" value="F:oxidative RNA demethylase activity"/>
    <property type="evidence" value="ECO:0007669"/>
    <property type="project" value="TreeGrafter"/>
</dbReference>
<evidence type="ECO:0000256" key="3">
    <source>
        <dbReference type="ARBA" id="ARBA00022964"/>
    </source>
</evidence>
<reference evidence="7" key="1">
    <citation type="journal article" date="2015" name="Nature">
        <title>Complex archaea that bridge the gap between prokaryotes and eukaryotes.</title>
        <authorList>
            <person name="Spang A."/>
            <person name="Saw J.H."/>
            <person name="Jorgensen S.L."/>
            <person name="Zaremba-Niedzwiedzka K."/>
            <person name="Martijn J."/>
            <person name="Lind A.E."/>
            <person name="van Eijk R."/>
            <person name="Schleper C."/>
            <person name="Guy L."/>
            <person name="Ettema T.J."/>
        </authorList>
    </citation>
    <scope>NUCLEOTIDE SEQUENCE</scope>
</reference>
<dbReference type="AlphaFoldDB" id="A0A0F9S2P7"/>
<keyword evidence="2" id="KW-0479">Metal-binding</keyword>
<evidence type="ECO:0000256" key="1">
    <source>
        <dbReference type="ARBA" id="ARBA00001954"/>
    </source>
</evidence>
<evidence type="ECO:0000259" key="6">
    <source>
        <dbReference type="PROSITE" id="PS51471"/>
    </source>
</evidence>
<dbReference type="GO" id="GO:0008198">
    <property type="term" value="F:ferrous iron binding"/>
    <property type="evidence" value="ECO:0007669"/>
    <property type="project" value="TreeGrafter"/>
</dbReference>
<gene>
    <name evidence="7" type="ORF">LCGC14_0505290</name>
</gene>
<dbReference type="EMBL" id="LAZR01000601">
    <property type="protein sequence ID" value="KKN63105.1"/>
    <property type="molecule type" value="Genomic_DNA"/>
</dbReference>
<name>A0A0F9S2P7_9ZZZZ</name>
<comment type="caution">
    <text evidence="7">The sequence shown here is derived from an EMBL/GenBank/DDBJ whole genome shotgun (WGS) entry which is preliminary data.</text>
</comment>
<organism evidence="7">
    <name type="scientific">marine sediment metagenome</name>
    <dbReference type="NCBI Taxonomy" id="412755"/>
    <lineage>
        <taxon>unclassified sequences</taxon>
        <taxon>metagenomes</taxon>
        <taxon>ecological metagenomes</taxon>
    </lineage>
</organism>
<evidence type="ECO:0000256" key="5">
    <source>
        <dbReference type="ARBA" id="ARBA00023004"/>
    </source>
</evidence>
<dbReference type="NCBIfam" id="NF011930">
    <property type="entry name" value="PRK15401.1"/>
    <property type="match status" value="1"/>
</dbReference>
<dbReference type="GO" id="GO:0035513">
    <property type="term" value="P:oxidative RNA demethylation"/>
    <property type="evidence" value="ECO:0007669"/>
    <property type="project" value="TreeGrafter"/>
</dbReference>
<keyword evidence="3" id="KW-0223">Dioxygenase</keyword>
<dbReference type="Gene3D" id="2.60.120.590">
    <property type="entry name" value="Alpha-ketoglutarate-dependent dioxygenase AlkB-like"/>
    <property type="match status" value="1"/>
</dbReference>
<proteinExistence type="predicted"/>
<dbReference type="Pfam" id="PF13532">
    <property type="entry name" value="2OG-FeII_Oxy_2"/>
    <property type="match status" value="1"/>
</dbReference>